<evidence type="ECO:0000256" key="7">
    <source>
        <dbReference type="ARBA" id="ARBA00023033"/>
    </source>
</evidence>
<dbReference type="RefSeq" id="WP_395114848.1">
    <property type="nucleotide sequence ID" value="NZ_JBIMSO010000051.1"/>
</dbReference>
<evidence type="ECO:0000256" key="4">
    <source>
        <dbReference type="ARBA" id="ARBA00022723"/>
    </source>
</evidence>
<evidence type="ECO:0000313" key="9">
    <source>
        <dbReference type="Proteomes" id="UP001609175"/>
    </source>
</evidence>
<proteinExistence type="inferred from homology"/>
<comment type="cofactor">
    <cofactor evidence="1">
        <name>heme</name>
        <dbReference type="ChEBI" id="CHEBI:30413"/>
    </cofactor>
</comment>
<evidence type="ECO:0000256" key="1">
    <source>
        <dbReference type="ARBA" id="ARBA00001971"/>
    </source>
</evidence>
<evidence type="ECO:0000256" key="2">
    <source>
        <dbReference type="ARBA" id="ARBA00010617"/>
    </source>
</evidence>
<gene>
    <name evidence="8" type="ORF">ACHIPZ_13335</name>
</gene>
<dbReference type="SUPFAM" id="SSF48264">
    <property type="entry name" value="Cytochrome P450"/>
    <property type="match status" value="1"/>
</dbReference>
<keyword evidence="3" id="KW-0349">Heme</keyword>
<sequence>MPVTTGMIGYVVTGHRESRYVLADKKYTPPTFQMIDPDWMSALYDNAVMKGPANPFERPSMVVLDGVDHRKLRQYVARYFTPANARAIRDDITEIVDDTLVGLGVMREVDLVSDYCKVIPAKVSAKILGMSDAEARMLATLGDESVKMLEIGRPFKEFSQVERCIERLDTWIDEQFRLILRGRRKPAGLVGILAKDLGKPQPPLTRREAKALLSLLVLAGFETTVNLIGSGIQLLTQHPEQLRILKSEPQHWPNAIDEILRIDGPVLGTVRKANEDDWIGDVRVPRGTFILVSGANHDPSVFPAPYTFDIKRINAKDHITFGGGRHFCTGAHLARVEGEIALSRLFKRFPNLSPSAECTRRTSTFLRGWQSMPMRLNDSDAME</sequence>
<evidence type="ECO:0000256" key="6">
    <source>
        <dbReference type="ARBA" id="ARBA00023004"/>
    </source>
</evidence>
<dbReference type="Gene3D" id="1.10.630.10">
    <property type="entry name" value="Cytochrome P450"/>
    <property type="match status" value="1"/>
</dbReference>
<comment type="caution">
    <text evidence="8">The sequence shown here is derived from an EMBL/GenBank/DDBJ whole genome shotgun (WGS) entry which is preliminary data.</text>
</comment>
<name>A0ABW7JN36_9NOCA</name>
<reference evidence="8 9" key="1">
    <citation type="submission" date="2024-10" db="EMBL/GenBank/DDBJ databases">
        <authorList>
            <person name="Riesco R."/>
        </authorList>
    </citation>
    <scope>NUCLEOTIDE SEQUENCE [LARGE SCALE GENOMIC DNA]</scope>
    <source>
        <strain evidence="8 9">NCIMB 15449</strain>
    </source>
</reference>
<keyword evidence="4" id="KW-0479">Metal-binding</keyword>
<dbReference type="EMBL" id="JBIMSO010000051">
    <property type="protein sequence ID" value="MFH5209169.1"/>
    <property type="molecule type" value="Genomic_DNA"/>
</dbReference>
<dbReference type="PANTHER" id="PTHR46696">
    <property type="entry name" value="P450, PUTATIVE (EUROFUNG)-RELATED"/>
    <property type="match status" value="1"/>
</dbReference>
<dbReference type="InterPro" id="IPR036396">
    <property type="entry name" value="Cyt_P450_sf"/>
</dbReference>
<keyword evidence="5" id="KW-0560">Oxidoreductase</keyword>
<keyword evidence="7" id="KW-0503">Monooxygenase</keyword>
<evidence type="ECO:0000256" key="5">
    <source>
        <dbReference type="ARBA" id="ARBA00023002"/>
    </source>
</evidence>
<accession>A0ABW7JN36</accession>
<evidence type="ECO:0000256" key="3">
    <source>
        <dbReference type="ARBA" id="ARBA00022617"/>
    </source>
</evidence>
<dbReference type="PANTHER" id="PTHR46696:SF4">
    <property type="entry name" value="BIOTIN BIOSYNTHESIS CYTOCHROME P450"/>
    <property type="match status" value="1"/>
</dbReference>
<comment type="similarity">
    <text evidence="2">Belongs to the cytochrome P450 family.</text>
</comment>
<protein>
    <submittedName>
        <fullName evidence="8">Cytochrome P450</fullName>
    </submittedName>
</protein>
<evidence type="ECO:0000313" key="8">
    <source>
        <dbReference type="EMBL" id="MFH5209169.1"/>
    </source>
</evidence>
<dbReference type="PRINTS" id="PR00359">
    <property type="entry name" value="BP450"/>
</dbReference>
<dbReference type="Proteomes" id="UP001609175">
    <property type="component" value="Unassembled WGS sequence"/>
</dbReference>
<organism evidence="8 9">
    <name type="scientific">Antrihabitans spumae</name>
    <dbReference type="NCBI Taxonomy" id="3373370"/>
    <lineage>
        <taxon>Bacteria</taxon>
        <taxon>Bacillati</taxon>
        <taxon>Actinomycetota</taxon>
        <taxon>Actinomycetes</taxon>
        <taxon>Mycobacteriales</taxon>
        <taxon>Nocardiaceae</taxon>
        <taxon>Antrihabitans</taxon>
    </lineage>
</organism>
<dbReference type="InterPro" id="IPR001128">
    <property type="entry name" value="Cyt_P450"/>
</dbReference>
<dbReference type="InterPro" id="IPR002397">
    <property type="entry name" value="Cyt_P450_B"/>
</dbReference>
<keyword evidence="6" id="KW-0408">Iron</keyword>
<dbReference type="Pfam" id="PF00067">
    <property type="entry name" value="p450"/>
    <property type="match status" value="1"/>
</dbReference>